<reference evidence="6 7" key="1">
    <citation type="submission" date="2024-07" db="EMBL/GenBank/DDBJ databases">
        <title>Uliginosibacterium flavum JJ3220;KACC:17644.</title>
        <authorList>
            <person name="Kim M.K."/>
        </authorList>
    </citation>
    <scope>NUCLEOTIDE SEQUENCE [LARGE SCALE GENOMIC DNA]</scope>
    <source>
        <strain evidence="6 7">KACC:17644</strain>
    </source>
</reference>
<dbReference type="Pfam" id="PF00669">
    <property type="entry name" value="Flagellin_N"/>
    <property type="match status" value="1"/>
</dbReference>
<feature type="domain" description="Flagellin N-terminal" evidence="5">
    <location>
        <begin position="3"/>
        <end position="140"/>
    </location>
</feature>
<evidence type="ECO:0000313" key="6">
    <source>
        <dbReference type="EMBL" id="MET7015573.1"/>
    </source>
</evidence>
<evidence type="ECO:0000256" key="2">
    <source>
        <dbReference type="ARBA" id="ARBA00004613"/>
    </source>
</evidence>
<dbReference type="Proteomes" id="UP001549691">
    <property type="component" value="Unassembled WGS sequence"/>
</dbReference>
<comment type="caution">
    <text evidence="6">The sequence shown here is derived from an EMBL/GenBank/DDBJ whole genome shotgun (WGS) entry which is preliminary data.</text>
</comment>
<organism evidence="6 7">
    <name type="scientific">Uliginosibacterium flavum</name>
    <dbReference type="NCBI Taxonomy" id="1396831"/>
    <lineage>
        <taxon>Bacteria</taxon>
        <taxon>Pseudomonadati</taxon>
        <taxon>Pseudomonadota</taxon>
        <taxon>Betaproteobacteria</taxon>
        <taxon>Rhodocyclales</taxon>
        <taxon>Zoogloeaceae</taxon>
        <taxon>Uliginosibacterium</taxon>
    </lineage>
</organism>
<keyword evidence="6" id="KW-0282">Flagellum</keyword>
<evidence type="ECO:0000256" key="3">
    <source>
        <dbReference type="ARBA" id="ARBA00005709"/>
    </source>
</evidence>
<dbReference type="RefSeq" id="WP_354602031.1">
    <property type="nucleotide sequence ID" value="NZ_JBEWZI010000018.1"/>
</dbReference>
<evidence type="ECO:0000313" key="7">
    <source>
        <dbReference type="Proteomes" id="UP001549691"/>
    </source>
</evidence>
<comment type="similarity">
    <text evidence="3">Belongs to the bacterial flagellin family.</text>
</comment>
<dbReference type="InterPro" id="IPR001492">
    <property type="entry name" value="Flagellin"/>
</dbReference>
<accession>A0ABV2TPW4</accession>
<keyword evidence="7" id="KW-1185">Reference proteome</keyword>
<keyword evidence="6" id="KW-0966">Cell projection</keyword>
<proteinExistence type="inferred from homology"/>
<dbReference type="Gene3D" id="1.20.1330.10">
    <property type="entry name" value="f41 fragment of flagellin, N-terminal domain"/>
    <property type="match status" value="2"/>
</dbReference>
<dbReference type="EMBL" id="JBEWZI010000018">
    <property type="protein sequence ID" value="MET7015573.1"/>
    <property type="molecule type" value="Genomic_DNA"/>
</dbReference>
<dbReference type="PANTHER" id="PTHR42792:SF1">
    <property type="entry name" value="FLAGELLAR HOOK-ASSOCIATED PROTEIN 3"/>
    <property type="match status" value="1"/>
</dbReference>
<name>A0ABV2TPW4_9RHOO</name>
<protein>
    <submittedName>
        <fullName evidence="6">Flagellar hook-associated protein FlgL</fullName>
    </submittedName>
</protein>
<sequence length="405" mass="42936">MRISTSLIYDSNVATINRQQIDVLHTQQQLSTGRRVVAPSDDPVAAARALEVSQSISHLAVQKENQGTAVDTLKSLDSQLGAIHDVLDYVRERVVQAGNSGTLTLSDRQSIATDIKAQFDSLLALANNQDASGDYQFSGYKGDTQAFSGNLSGVSYQGDQGVRTLLVSNSRQIPVSVNGNELFMNIGSVNGVFTSSTSSSTAVVSDGTVSGPAAYTGDHYGIKFSSATTYDVYDTVADPGMTGAPLASGVYTSGQSIGLPDPGNAATTEIQVAISGTPSTGDTFQMTPGDSSDMFSTLKQFVVGLENTSDPGYSQMVADTLGRLDNAMENVSRLRSQSGSRQVEVEALQNVGDDLKIQYADRLESLVGLDYVSAISDFQQQQTYLEAARNTFAKISGLSLFNFIS</sequence>
<dbReference type="InterPro" id="IPR001029">
    <property type="entry name" value="Flagellin_N"/>
</dbReference>
<dbReference type="SUPFAM" id="SSF64518">
    <property type="entry name" value="Phase 1 flagellin"/>
    <property type="match status" value="1"/>
</dbReference>
<evidence type="ECO:0000256" key="4">
    <source>
        <dbReference type="ARBA" id="ARBA00023143"/>
    </source>
</evidence>
<dbReference type="NCBIfam" id="TIGR02550">
    <property type="entry name" value="flagell_flgL"/>
    <property type="match status" value="1"/>
</dbReference>
<keyword evidence="6" id="KW-0969">Cilium</keyword>
<evidence type="ECO:0000256" key="1">
    <source>
        <dbReference type="ARBA" id="ARBA00004365"/>
    </source>
</evidence>
<comment type="subcellular location">
    <subcellularLocation>
        <location evidence="1">Bacterial flagellum</location>
    </subcellularLocation>
    <subcellularLocation>
        <location evidence="2">Secreted</location>
    </subcellularLocation>
</comment>
<keyword evidence="4" id="KW-0975">Bacterial flagellum</keyword>
<dbReference type="InterPro" id="IPR013384">
    <property type="entry name" value="Flagell_FlgL"/>
</dbReference>
<evidence type="ECO:0000259" key="5">
    <source>
        <dbReference type="Pfam" id="PF00669"/>
    </source>
</evidence>
<gene>
    <name evidence="6" type="primary">flgL</name>
    <name evidence="6" type="ORF">ABXR19_15395</name>
</gene>
<dbReference type="PANTHER" id="PTHR42792">
    <property type="entry name" value="FLAGELLIN"/>
    <property type="match status" value="1"/>
</dbReference>